<dbReference type="SUPFAM" id="SSF56601">
    <property type="entry name" value="beta-lactamase/transpeptidase-like"/>
    <property type="match status" value="1"/>
</dbReference>
<proteinExistence type="predicted"/>
<dbReference type="HOGENOM" id="CLU_020027_0_4_0"/>
<dbReference type="Gene3D" id="3.40.710.10">
    <property type="entry name" value="DD-peptidase/beta-lactamase superfamily"/>
    <property type="match status" value="1"/>
</dbReference>
<dbReference type="Proteomes" id="UP000019151">
    <property type="component" value="Plasmid 1"/>
</dbReference>
<keyword evidence="3" id="KW-1185">Reference proteome</keyword>
<accession>W0RQN3</accession>
<keyword evidence="2" id="KW-0614">Plasmid</keyword>
<sequence length="667" mass="71691">MKPHRAFVVALALGTQLAAQPTTPLSRGATVERTLGPGGRDEFTLPIAAPALVQGDVDQRGLDVVVTILDSAGRELRQFDGPARGPEKFAFTAERAGTYRIRVAAFRADSGGDYALHLRRVDRLATDAVGKVDQLMSQYDADGPGAAIGVLRGGKLVFEKGYGRASLEFPAPITPRTPFHVASVSKQFTAFAIVLLARDGKLSLDDDVHKYIPELPEYGTTITLRHLLNHTSGIRDQWDLWGMSGGRMDDVITQDDLFRLVTRQHALNFTPGAEYLYSNSGFMLLSKVVERVGGKPFPEFMRERVFEPLGMRDTRVHMDHQEIVPGRAYSYAPGPSGGYQNAVLSYANAGATSLFTTVEDLARWLENLHTGALGGAAAREMLLTRGVRTSGDTLPYALGIAVDSYRGQRRIEHGGADAGFRSYVMFLPDIDAGVVVLSNLGTFDPTGVAQQVADAFLGDAFAAPARPPVRAVAASNTSTPTITIDRARLDALVGEFAAADGLAITVSRDGERLVGQSRGGQRRVLRATSDSTFDVADVGATLTFLRRAAGVDTMRLAQNGSTLLLTRRAPYVASAADIGALAGRYYSPEVDAALDLVADGTTLVVRRRHNPDVTLTVTGRDAFAGAWPIATVRVERDAAGRPAALRVTSGRVRDVRFARQDSTPTTR</sequence>
<dbReference type="InterPro" id="IPR050491">
    <property type="entry name" value="AmpC-like"/>
</dbReference>
<dbReference type="PANTHER" id="PTHR46825">
    <property type="entry name" value="D-ALANYL-D-ALANINE-CARBOXYPEPTIDASE/ENDOPEPTIDASE AMPH"/>
    <property type="match status" value="1"/>
</dbReference>
<dbReference type="Gene3D" id="2.60.120.380">
    <property type="match status" value="1"/>
</dbReference>
<gene>
    <name evidence="2" type="ORF">J421_5227</name>
</gene>
<feature type="domain" description="Beta-lactamase-related" evidence="1">
    <location>
        <begin position="132"/>
        <end position="445"/>
    </location>
</feature>
<dbReference type="InParanoid" id="W0RQN3"/>
<protein>
    <submittedName>
        <fullName evidence="2">Beta-lactamase</fullName>
    </submittedName>
</protein>
<dbReference type="Pfam" id="PF00144">
    <property type="entry name" value="Beta-lactamase"/>
    <property type="match status" value="1"/>
</dbReference>
<geneLocation type="plasmid" evidence="2 3">
    <name>1</name>
</geneLocation>
<reference evidence="2 3" key="1">
    <citation type="journal article" date="2014" name="Genome Announc.">
        <title>Genome Sequence and Methylome of Soil Bacterium Gemmatirosa kalamazoonensis KBS708T, a Member of the Rarely Cultivated Gemmatimonadetes Phylum.</title>
        <authorList>
            <person name="Debruyn J.M."/>
            <person name="Radosevich M."/>
            <person name="Wommack K.E."/>
            <person name="Polson S.W."/>
            <person name="Hauser L.J."/>
            <person name="Fawaz M.N."/>
            <person name="Korlach J."/>
            <person name="Tsai Y.C."/>
        </authorList>
    </citation>
    <scope>NUCLEOTIDE SEQUENCE [LARGE SCALE GENOMIC DNA]</scope>
    <source>
        <strain evidence="2 3">KBS708</strain>
        <plasmid evidence="3">Plasmid 1</plasmid>
    </source>
</reference>
<dbReference type="EMBL" id="CP007129">
    <property type="protein sequence ID" value="AHG92762.1"/>
    <property type="molecule type" value="Genomic_DNA"/>
</dbReference>
<dbReference type="RefSeq" id="WP_025414089.1">
    <property type="nucleotide sequence ID" value="NZ_CP007129.1"/>
</dbReference>
<dbReference type="AlphaFoldDB" id="W0RQN3"/>
<dbReference type="PANTHER" id="PTHR46825:SF9">
    <property type="entry name" value="BETA-LACTAMASE-RELATED DOMAIN-CONTAINING PROTEIN"/>
    <property type="match status" value="1"/>
</dbReference>
<evidence type="ECO:0000259" key="1">
    <source>
        <dbReference type="Pfam" id="PF00144"/>
    </source>
</evidence>
<name>W0RQN3_9BACT</name>
<dbReference type="OrthoDB" id="9793489at2"/>
<organism evidence="2 3">
    <name type="scientific">Gemmatirosa kalamazoonensis</name>
    <dbReference type="NCBI Taxonomy" id="861299"/>
    <lineage>
        <taxon>Bacteria</taxon>
        <taxon>Pseudomonadati</taxon>
        <taxon>Gemmatimonadota</taxon>
        <taxon>Gemmatimonadia</taxon>
        <taxon>Gemmatimonadales</taxon>
        <taxon>Gemmatimonadaceae</taxon>
        <taxon>Gemmatirosa</taxon>
    </lineage>
</organism>
<evidence type="ECO:0000313" key="3">
    <source>
        <dbReference type="Proteomes" id="UP000019151"/>
    </source>
</evidence>
<dbReference type="InterPro" id="IPR012338">
    <property type="entry name" value="Beta-lactam/transpept-like"/>
</dbReference>
<evidence type="ECO:0000313" key="2">
    <source>
        <dbReference type="EMBL" id="AHG92762.1"/>
    </source>
</evidence>
<dbReference type="InterPro" id="IPR001466">
    <property type="entry name" value="Beta-lactam-related"/>
</dbReference>
<dbReference type="KEGG" id="gba:J421_5227"/>